<evidence type="ECO:0000313" key="2">
    <source>
        <dbReference type="Proteomes" id="UP000243542"/>
    </source>
</evidence>
<protein>
    <recommendedName>
        <fullName evidence="3">Aldehyde dehydrogenase family protein</fullName>
    </recommendedName>
</protein>
<comment type="caution">
    <text evidence="1">The sequence shown here is derived from an EMBL/GenBank/DDBJ whole genome shotgun (WGS) entry which is preliminary data.</text>
</comment>
<evidence type="ECO:0008006" key="3">
    <source>
        <dbReference type="Google" id="ProtNLM"/>
    </source>
</evidence>
<accession>A0A2A9G109</accession>
<proteinExistence type="predicted"/>
<evidence type="ECO:0000313" key="1">
    <source>
        <dbReference type="EMBL" id="PFG56542.1"/>
    </source>
</evidence>
<gene>
    <name evidence="1" type="ORF">ATK36_0058</name>
</gene>
<sequence>MISNFIDGATADAPGTLELTDPATGAIVDHSVLSGQSEVDAAL</sequence>
<dbReference type="AlphaFoldDB" id="A0A2A9G109"/>
<organism evidence="1 2">
    <name type="scientific">Amycolatopsis sulphurea</name>
    <dbReference type="NCBI Taxonomy" id="76022"/>
    <lineage>
        <taxon>Bacteria</taxon>
        <taxon>Bacillati</taxon>
        <taxon>Actinomycetota</taxon>
        <taxon>Actinomycetes</taxon>
        <taxon>Pseudonocardiales</taxon>
        <taxon>Pseudonocardiaceae</taxon>
        <taxon>Amycolatopsis</taxon>
    </lineage>
</organism>
<dbReference type="Proteomes" id="UP000243542">
    <property type="component" value="Unassembled WGS sequence"/>
</dbReference>
<keyword evidence="2" id="KW-1185">Reference proteome</keyword>
<reference evidence="1 2" key="1">
    <citation type="submission" date="2017-10" db="EMBL/GenBank/DDBJ databases">
        <title>Sequencing the genomes of 1000 actinobacteria strains.</title>
        <authorList>
            <person name="Klenk H.-P."/>
        </authorList>
    </citation>
    <scope>NUCLEOTIDE SEQUENCE [LARGE SCALE GENOMIC DNA]</scope>
    <source>
        <strain evidence="1 2">DSM 46092</strain>
    </source>
</reference>
<dbReference type="EMBL" id="PDJK01000001">
    <property type="protein sequence ID" value="PFG56542.1"/>
    <property type="molecule type" value="Genomic_DNA"/>
</dbReference>
<dbReference type="RefSeq" id="WP_281258975.1">
    <property type="nucleotide sequence ID" value="NZ_JBIAKZ010000001.1"/>
</dbReference>
<name>A0A2A9G109_9PSEU</name>